<evidence type="ECO:0000313" key="3">
    <source>
        <dbReference type="EMBL" id="CAI9089168.1"/>
    </source>
</evidence>
<evidence type="ECO:0000313" key="4">
    <source>
        <dbReference type="Proteomes" id="UP001161247"/>
    </source>
</evidence>
<gene>
    <name evidence="3" type="ORF">OLC1_LOCUS1571</name>
</gene>
<feature type="coiled-coil region" evidence="1">
    <location>
        <begin position="197"/>
        <end position="231"/>
    </location>
</feature>
<organism evidence="3 4">
    <name type="scientific">Oldenlandia corymbosa var. corymbosa</name>
    <dbReference type="NCBI Taxonomy" id="529605"/>
    <lineage>
        <taxon>Eukaryota</taxon>
        <taxon>Viridiplantae</taxon>
        <taxon>Streptophyta</taxon>
        <taxon>Embryophyta</taxon>
        <taxon>Tracheophyta</taxon>
        <taxon>Spermatophyta</taxon>
        <taxon>Magnoliopsida</taxon>
        <taxon>eudicotyledons</taxon>
        <taxon>Gunneridae</taxon>
        <taxon>Pentapetalae</taxon>
        <taxon>asterids</taxon>
        <taxon>lamiids</taxon>
        <taxon>Gentianales</taxon>
        <taxon>Rubiaceae</taxon>
        <taxon>Rubioideae</taxon>
        <taxon>Spermacoceae</taxon>
        <taxon>Hedyotis-Oldenlandia complex</taxon>
        <taxon>Oldenlandia</taxon>
    </lineage>
</organism>
<evidence type="ECO:0000256" key="2">
    <source>
        <dbReference type="SAM" id="MobiDB-lite"/>
    </source>
</evidence>
<dbReference type="EMBL" id="OX459118">
    <property type="protein sequence ID" value="CAI9089168.1"/>
    <property type="molecule type" value="Genomic_DNA"/>
</dbReference>
<protein>
    <submittedName>
        <fullName evidence="3">OLC1v1023679C1</fullName>
    </submittedName>
</protein>
<sequence length="253" mass="28297">MGRQSQAVPVRKNPVRAAAAKIQKKAQVAKANKSSRPSKPQLKTAPKLLPKSELGPRFQSCHKGGRGVLPPSTAAMGGALKFSVKAHQDRYDDCKTHKFFPGKFFQKESMCTLGIYDEIVQLFRKLKIHNLHEECSMEPLDLVCLQRMKLVHFYKGQYVFNIPWVTLPLEKAVASSTGDLQENSNDTPNTKDAMVLIHQLQEQLVTIGARVDKLEEENRQLKLSYAELIHGNLHLVPPGSNSNTSTQPTFPFP</sequence>
<keyword evidence="4" id="KW-1185">Reference proteome</keyword>
<dbReference type="Proteomes" id="UP001161247">
    <property type="component" value="Chromosome 1"/>
</dbReference>
<proteinExistence type="predicted"/>
<name>A0AAV1C288_OLDCO</name>
<keyword evidence="1" id="KW-0175">Coiled coil</keyword>
<feature type="compositionally biased region" description="Low complexity" evidence="2">
    <location>
        <begin position="17"/>
        <end position="32"/>
    </location>
</feature>
<feature type="region of interest" description="Disordered" evidence="2">
    <location>
        <begin position="1"/>
        <end position="62"/>
    </location>
</feature>
<dbReference type="AlphaFoldDB" id="A0AAV1C288"/>
<accession>A0AAV1C288</accession>
<reference evidence="3" key="1">
    <citation type="submission" date="2023-03" db="EMBL/GenBank/DDBJ databases">
        <authorList>
            <person name="Julca I."/>
        </authorList>
    </citation>
    <scope>NUCLEOTIDE SEQUENCE</scope>
</reference>
<evidence type="ECO:0000256" key="1">
    <source>
        <dbReference type="SAM" id="Coils"/>
    </source>
</evidence>